<organism evidence="2">
    <name type="scientific">Aureoumbra lagunensis</name>
    <dbReference type="NCBI Taxonomy" id="44058"/>
    <lineage>
        <taxon>Eukaryota</taxon>
        <taxon>Sar</taxon>
        <taxon>Stramenopiles</taxon>
        <taxon>Ochrophyta</taxon>
        <taxon>Pelagophyceae</taxon>
        <taxon>Pelagomonadales</taxon>
        <taxon>Aureoumbra</taxon>
    </lineage>
</organism>
<sequence length="104" mass="12223">MRMNAKDEAEMEYFGSTIRLQNENVTLRDTVQALNAALSARDDELANIEDELSDRENEVTRCERALELRVAQFNQEAEELVQQKEDHRRLKLECKKLQNQNKIE</sequence>
<proteinExistence type="predicted"/>
<keyword evidence="1" id="KW-0175">Coiled coil</keyword>
<evidence type="ECO:0000313" key="2">
    <source>
        <dbReference type="EMBL" id="CAE0363714.1"/>
    </source>
</evidence>
<dbReference type="AlphaFoldDB" id="A0A7S3NJ75"/>
<name>A0A7S3NJ75_9STRA</name>
<feature type="coiled-coil region" evidence="1">
    <location>
        <begin position="31"/>
        <end position="100"/>
    </location>
</feature>
<accession>A0A7S3NJ75</accession>
<evidence type="ECO:0000256" key="1">
    <source>
        <dbReference type="SAM" id="Coils"/>
    </source>
</evidence>
<reference evidence="2" key="1">
    <citation type="submission" date="2021-01" db="EMBL/GenBank/DDBJ databases">
        <authorList>
            <person name="Corre E."/>
            <person name="Pelletier E."/>
            <person name="Niang G."/>
            <person name="Scheremetjew M."/>
            <person name="Finn R."/>
            <person name="Kale V."/>
            <person name="Holt S."/>
            <person name="Cochrane G."/>
            <person name="Meng A."/>
            <person name="Brown T."/>
            <person name="Cohen L."/>
        </authorList>
    </citation>
    <scope>NUCLEOTIDE SEQUENCE</scope>
    <source>
        <strain evidence="2">CCMP1510</strain>
    </source>
</reference>
<gene>
    <name evidence="2" type="ORF">ALAG00032_LOCUS4455</name>
</gene>
<dbReference type="EMBL" id="HBIJ01006334">
    <property type="protein sequence ID" value="CAE0363714.1"/>
    <property type="molecule type" value="Transcribed_RNA"/>
</dbReference>
<protein>
    <submittedName>
        <fullName evidence="2">Uncharacterized protein</fullName>
    </submittedName>
</protein>